<dbReference type="Proteomes" id="UP001576774">
    <property type="component" value="Unassembled WGS sequence"/>
</dbReference>
<dbReference type="EMBL" id="JBHFNQ010000028">
    <property type="protein sequence ID" value="MFB2875919.1"/>
    <property type="molecule type" value="Genomic_DNA"/>
</dbReference>
<reference evidence="1 2" key="1">
    <citation type="submission" date="2024-09" db="EMBL/GenBank/DDBJ databases">
        <title>Floridaenema gen nov. (Aerosakkonemataceae, Aerosakkonematales ord. nov., Cyanobacteria) from benthic tropical and subtropical fresh waters, with the description of four new species.</title>
        <authorList>
            <person name="Moretto J.A."/>
            <person name="Berthold D.E."/>
            <person name="Lefler F.W."/>
            <person name="Huang I.-S."/>
            <person name="Laughinghouse H. IV."/>
        </authorList>
    </citation>
    <scope>NUCLEOTIDE SEQUENCE [LARGE SCALE GENOMIC DNA]</scope>
    <source>
        <strain evidence="1 2">BLCC-F46</strain>
    </source>
</reference>
<accession>A0ABV4WZH6</accession>
<comment type="caution">
    <text evidence="1">The sequence shown here is derived from an EMBL/GenBank/DDBJ whole genome shotgun (WGS) entry which is preliminary data.</text>
</comment>
<dbReference type="RefSeq" id="WP_413269067.1">
    <property type="nucleotide sequence ID" value="NZ_JBHFNQ010000028.1"/>
</dbReference>
<organism evidence="1 2">
    <name type="scientific">Floridaenema aerugineum BLCC-F46</name>
    <dbReference type="NCBI Taxonomy" id="3153654"/>
    <lineage>
        <taxon>Bacteria</taxon>
        <taxon>Bacillati</taxon>
        <taxon>Cyanobacteriota</taxon>
        <taxon>Cyanophyceae</taxon>
        <taxon>Oscillatoriophycideae</taxon>
        <taxon>Aerosakkonematales</taxon>
        <taxon>Aerosakkonemataceae</taxon>
        <taxon>Floridanema</taxon>
        <taxon>Floridanema aerugineum</taxon>
    </lineage>
</organism>
<dbReference type="NCBIfam" id="NF045587">
    <property type="entry name" value="T4P_biogen_EbsA"/>
    <property type="match status" value="1"/>
</dbReference>
<name>A0ABV4WZH6_9CYAN</name>
<evidence type="ECO:0000313" key="2">
    <source>
        <dbReference type="Proteomes" id="UP001576774"/>
    </source>
</evidence>
<evidence type="ECO:0000313" key="1">
    <source>
        <dbReference type="EMBL" id="MFB2875919.1"/>
    </source>
</evidence>
<protein>
    <submittedName>
        <fullName evidence="1">Type IV pilus biogenesis protein EbsA</fullName>
    </submittedName>
</protein>
<gene>
    <name evidence="1" type="primary">ebsA</name>
    <name evidence="1" type="ORF">ACE1CC_03395</name>
</gene>
<dbReference type="InterPro" id="IPR054652">
    <property type="entry name" value="T4P_EbsA-like"/>
</dbReference>
<proteinExistence type="predicted"/>
<sequence>MTQLLQELKPAQPNIVNIFLPYYHSNKRHLLPFALNLYQRGYLEGVRQIMGGDNIPFVVTWSVNNNILPTDLTRCRIQFDRNPDYSYEVTIATSEFVNHLIELILNFQRDGIRDFSKSFYYRLLQVKQSKR</sequence>
<keyword evidence="2" id="KW-1185">Reference proteome</keyword>